<dbReference type="EMBL" id="CP081070">
    <property type="protein sequence ID" value="UWQ53232.1"/>
    <property type="molecule type" value="Genomic_DNA"/>
</dbReference>
<feature type="compositionally biased region" description="Basic and acidic residues" evidence="1">
    <location>
        <begin position="1"/>
        <end position="10"/>
    </location>
</feature>
<evidence type="ECO:0000256" key="1">
    <source>
        <dbReference type="SAM" id="MobiDB-lite"/>
    </source>
</evidence>
<accession>A0A9Q9HJD4</accession>
<proteinExistence type="predicted"/>
<dbReference type="Proteomes" id="UP001058713">
    <property type="component" value="Chromosome"/>
</dbReference>
<evidence type="ECO:0000313" key="3">
    <source>
        <dbReference type="Proteomes" id="UP001058713"/>
    </source>
</evidence>
<protein>
    <submittedName>
        <fullName evidence="2">Uncharacterized protein</fullName>
    </submittedName>
</protein>
<name>A0A9Q9HJD4_LEICA</name>
<reference evidence="2" key="1">
    <citation type="submission" date="2021-08" db="EMBL/GenBank/DDBJ databases">
        <authorList>
            <person name="Nwanade C."/>
            <person name="Wang M."/>
            <person name="Masoudi A."/>
            <person name="Yu Z."/>
            <person name="Liu J."/>
        </authorList>
    </citation>
    <scope>NUCLEOTIDE SEQUENCE</scope>
    <source>
        <strain evidence="2">S122</strain>
    </source>
</reference>
<feature type="region of interest" description="Disordered" evidence="1">
    <location>
        <begin position="1"/>
        <end position="30"/>
    </location>
</feature>
<organism evidence="2 3">
    <name type="scientific">Leisingera caerulea</name>
    <name type="common">Phaeobacter caeruleus</name>
    <dbReference type="NCBI Taxonomy" id="506591"/>
    <lineage>
        <taxon>Bacteria</taxon>
        <taxon>Pseudomonadati</taxon>
        <taxon>Pseudomonadota</taxon>
        <taxon>Alphaproteobacteria</taxon>
        <taxon>Rhodobacterales</taxon>
        <taxon>Roseobacteraceae</taxon>
        <taxon>Leisingera</taxon>
    </lineage>
</organism>
<dbReference type="KEGG" id="lcae:K3721_14680"/>
<gene>
    <name evidence="2" type="ORF">K3721_14680</name>
</gene>
<evidence type="ECO:0000313" key="2">
    <source>
        <dbReference type="EMBL" id="UWQ53232.1"/>
    </source>
</evidence>
<dbReference type="AlphaFoldDB" id="A0A9Q9HJD4"/>
<dbReference type="RefSeq" id="WP_259970901.1">
    <property type="nucleotide sequence ID" value="NZ_CP081070.1"/>
</dbReference>
<sequence>MARDRKRHAECLQAPETPGRPQNGSCRQDAGTRVSLYELLRALAREAARTDHRDGKEPD</sequence>